<dbReference type="RefSeq" id="WP_126767741.1">
    <property type="nucleotide sequence ID" value="NZ_PIPJ01000007.1"/>
</dbReference>
<dbReference type="Proteomes" id="UP000288395">
    <property type="component" value="Unassembled WGS sequence"/>
</dbReference>
<dbReference type="AlphaFoldDB" id="A0A432VT88"/>
<feature type="transmembrane region" description="Helical" evidence="1">
    <location>
        <begin position="34"/>
        <end position="57"/>
    </location>
</feature>
<keyword evidence="4" id="KW-1185">Reference proteome</keyword>
<dbReference type="GO" id="GO:0005886">
    <property type="term" value="C:plasma membrane"/>
    <property type="evidence" value="ECO:0007669"/>
    <property type="project" value="TreeGrafter"/>
</dbReference>
<proteinExistence type="predicted"/>
<dbReference type="PANTHER" id="PTHR32309:SF32">
    <property type="entry name" value="TYROSINE-PROTEIN KINASE ETK-RELATED"/>
    <property type="match status" value="1"/>
</dbReference>
<evidence type="ECO:0000259" key="2">
    <source>
        <dbReference type="Pfam" id="PF13807"/>
    </source>
</evidence>
<comment type="caution">
    <text evidence="3">The sequence shown here is derived from an EMBL/GenBank/DDBJ whole genome shotgun (WGS) entry which is preliminary data.</text>
</comment>
<accession>A0A432VT88</accession>
<gene>
    <name evidence="3" type="ORF">CWE08_09375</name>
</gene>
<evidence type="ECO:0000313" key="4">
    <source>
        <dbReference type="Proteomes" id="UP000288395"/>
    </source>
</evidence>
<evidence type="ECO:0000313" key="3">
    <source>
        <dbReference type="EMBL" id="RUO19632.1"/>
    </source>
</evidence>
<evidence type="ECO:0000256" key="1">
    <source>
        <dbReference type="SAM" id="Phobius"/>
    </source>
</evidence>
<protein>
    <recommendedName>
        <fullName evidence="2">Tyrosine-protein kinase G-rich domain-containing protein</fullName>
    </recommendedName>
</protein>
<dbReference type="Pfam" id="PF13807">
    <property type="entry name" value="GNVR"/>
    <property type="match status" value="1"/>
</dbReference>
<sequence length="83" mass="8738">MNILRTGRVGTVGNVRIIDEASFFSGAVALRKSFIIALSTILGGMVGIGIAFVLGFMRRGIETPKELEDAGISVDASVPLSEQ</sequence>
<dbReference type="PANTHER" id="PTHR32309">
    <property type="entry name" value="TYROSINE-PROTEIN KINASE"/>
    <property type="match status" value="1"/>
</dbReference>
<dbReference type="GO" id="GO:0004713">
    <property type="term" value="F:protein tyrosine kinase activity"/>
    <property type="evidence" value="ECO:0007669"/>
    <property type="project" value="TreeGrafter"/>
</dbReference>
<reference evidence="4" key="1">
    <citation type="journal article" date="2018" name="Front. Microbiol.">
        <title>Genome-Based Analysis Reveals the Taxonomy and Diversity of the Family Idiomarinaceae.</title>
        <authorList>
            <person name="Liu Y."/>
            <person name="Lai Q."/>
            <person name="Shao Z."/>
        </authorList>
    </citation>
    <scope>NUCLEOTIDE SEQUENCE [LARGE SCALE GENOMIC DNA]</scope>
    <source>
        <strain evidence="4">GBPy7</strain>
    </source>
</reference>
<name>A0A432VT88_9GAMM</name>
<dbReference type="EMBL" id="PIPJ01000007">
    <property type="protein sequence ID" value="RUO19632.1"/>
    <property type="molecule type" value="Genomic_DNA"/>
</dbReference>
<keyword evidence="1" id="KW-0812">Transmembrane</keyword>
<dbReference type="InterPro" id="IPR050445">
    <property type="entry name" value="Bact_polysacc_biosynth/exp"/>
</dbReference>
<keyword evidence="1" id="KW-0472">Membrane</keyword>
<feature type="domain" description="Tyrosine-protein kinase G-rich" evidence="2">
    <location>
        <begin position="8"/>
        <end position="53"/>
    </location>
</feature>
<organism evidence="3 4">
    <name type="scientific">Aliidiomarina iranensis</name>
    <dbReference type="NCBI Taxonomy" id="1434071"/>
    <lineage>
        <taxon>Bacteria</taxon>
        <taxon>Pseudomonadati</taxon>
        <taxon>Pseudomonadota</taxon>
        <taxon>Gammaproteobacteria</taxon>
        <taxon>Alteromonadales</taxon>
        <taxon>Idiomarinaceae</taxon>
        <taxon>Aliidiomarina</taxon>
    </lineage>
</organism>
<dbReference type="InterPro" id="IPR032807">
    <property type="entry name" value="GNVR"/>
</dbReference>
<keyword evidence="1" id="KW-1133">Transmembrane helix</keyword>